<evidence type="ECO:0000313" key="4">
    <source>
        <dbReference type="WBParaSite" id="GPUH_0000012801-mRNA-1"/>
    </source>
</evidence>
<dbReference type="OrthoDB" id="6337382at2759"/>
<accession>A0A183CUI8</accession>
<keyword evidence="3" id="KW-1185">Reference proteome</keyword>
<evidence type="ECO:0000313" key="3">
    <source>
        <dbReference type="Proteomes" id="UP000271098"/>
    </source>
</evidence>
<reference evidence="2 3" key="2">
    <citation type="submission" date="2018-11" db="EMBL/GenBank/DDBJ databases">
        <authorList>
            <consortium name="Pathogen Informatics"/>
        </authorList>
    </citation>
    <scope>NUCLEOTIDE SEQUENCE [LARGE SCALE GENOMIC DNA]</scope>
</reference>
<proteinExistence type="predicted"/>
<dbReference type="WBParaSite" id="GPUH_0000012801-mRNA-1">
    <property type="protein sequence ID" value="GPUH_0000012801-mRNA-1"/>
    <property type="gene ID" value="GPUH_0000012801"/>
</dbReference>
<reference evidence="4" key="1">
    <citation type="submission" date="2016-06" db="UniProtKB">
        <authorList>
            <consortium name="WormBaseParasite"/>
        </authorList>
    </citation>
    <scope>IDENTIFICATION</scope>
</reference>
<sequence length="460" mass="52410">MRKTLQDLLSVVSAETTRIDKEVGEDHLLEVRNARTKETTDESDNEGSGNTDFDEGKMREKDDKTSELKQILQSSSVERDPVTDKEGPENGLERGEDLMLAEAIEQDFSSNALPDNNQNPTQMKRKLQQSNEFCDENVKKQKGPRTRSDKLGDLFRYLHLFLKKSNSSDLRVLLDSTDKGKPLVERLKEAVRAINYEELHQPDFSEKKKTALNNELEEQQVDDGLQEARSVGDMLVREIDDAIASDILADENAANAKFKKTDQRIIPNRLHDTVQLWAGSGKEVSTGSASGRLFEKIKEKLESKLMARLNEQPDLNGNTNKSTETSEEITSNIREEFMNRNETSLYYYPVNNERKSRTSTVSADQRNTKPEGEQPRIIRNDTQQTFKKSVINLNNRFKNSFELPNANTIVLGEEKNVKENKNNNNDMIMTINRAVSDVEKILEGAGNEIKHFFSHSQRKP</sequence>
<dbReference type="AlphaFoldDB" id="A0A183CUI8"/>
<gene>
    <name evidence="2" type="ORF">GPUH_LOCUS129</name>
</gene>
<feature type="region of interest" description="Disordered" evidence="1">
    <location>
        <begin position="352"/>
        <end position="373"/>
    </location>
</feature>
<evidence type="ECO:0000256" key="1">
    <source>
        <dbReference type="SAM" id="MobiDB-lite"/>
    </source>
</evidence>
<feature type="compositionally biased region" description="Basic and acidic residues" evidence="1">
    <location>
        <begin position="17"/>
        <end position="40"/>
    </location>
</feature>
<dbReference type="EMBL" id="UYRT01000089">
    <property type="protein sequence ID" value="VDK27440.1"/>
    <property type="molecule type" value="Genomic_DNA"/>
</dbReference>
<protein>
    <submittedName>
        <fullName evidence="2 4">Uncharacterized protein</fullName>
    </submittedName>
</protein>
<feature type="compositionally biased region" description="Basic and acidic residues" evidence="1">
    <location>
        <begin position="54"/>
        <end position="67"/>
    </location>
</feature>
<feature type="compositionally biased region" description="Basic and acidic residues" evidence="1">
    <location>
        <begin position="77"/>
        <end position="92"/>
    </location>
</feature>
<feature type="compositionally biased region" description="Polar residues" evidence="1">
    <location>
        <begin position="313"/>
        <end position="332"/>
    </location>
</feature>
<dbReference type="Proteomes" id="UP000271098">
    <property type="component" value="Unassembled WGS sequence"/>
</dbReference>
<feature type="region of interest" description="Disordered" evidence="1">
    <location>
        <begin position="309"/>
        <end position="333"/>
    </location>
</feature>
<name>A0A183CUI8_9BILA</name>
<evidence type="ECO:0000313" key="2">
    <source>
        <dbReference type="EMBL" id="VDK27440.1"/>
    </source>
</evidence>
<feature type="region of interest" description="Disordered" evidence="1">
    <location>
        <begin position="16"/>
        <end position="92"/>
    </location>
</feature>
<organism evidence="4">
    <name type="scientific">Gongylonema pulchrum</name>
    <dbReference type="NCBI Taxonomy" id="637853"/>
    <lineage>
        <taxon>Eukaryota</taxon>
        <taxon>Metazoa</taxon>
        <taxon>Ecdysozoa</taxon>
        <taxon>Nematoda</taxon>
        <taxon>Chromadorea</taxon>
        <taxon>Rhabditida</taxon>
        <taxon>Spirurina</taxon>
        <taxon>Spiruromorpha</taxon>
        <taxon>Spiruroidea</taxon>
        <taxon>Gongylonematidae</taxon>
        <taxon>Gongylonema</taxon>
    </lineage>
</organism>